<name>A0A841FL05_9ACTN</name>
<comment type="caution">
    <text evidence="2">The sequence shown here is derived from an EMBL/GenBank/DDBJ whole genome shotgun (WGS) entry which is preliminary data.</text>
</comment>
<protein>
    <recommendedName>
        <fullName evidence="4">SH3 domain-containing protein</fullName>
    </recommendedName>
</protein>
<evidence type="ECO:0008006" key="4">
    <source>
        <dbReference type="Google" id="ProtNLM"/>
    </source>
</evidence>
<sequence length="123" mass="13016">MAIATTIVTILIIGFASSAHASGAFPRSSGGGTNASCYSSGGALYCGNDTPSTLWSTPKFFSSPIDTLRSNPSYFRCWVTGSQHGGGNNVWYYTFGDDSGRWGYIAASHVWTSQDPFPGVSHC</sequence>
<organism evidence="2 3">
    <name type="scientific">Phytomonospora endophytica</name>
    <dbReference type="NCBI Taxonomy" id="714109"/>
    <lineage>
        <taxon>Bacteria</taxon>
        <taxon>Bacillati</taxon>
        <taxon>Actinomycetota</taxon>
        <taxon>Actinomycetes</taxon>
        <taxon>Micromonosporales</taxon>
        <taxon>Micromonosporaceae</taxon>
        <taxon>Phytomonospora</taxon>
    </lineage>
</organism>
<gene>
    <name evidence="2" type="ORF">HNR73_005901</name>
</gene>
<evidence type="ECO:0000256" key="1">
    <source>
        <dbReference type="SAM" id="SignalP"/>
    </source>
</evidence>
<keyword evidence="1" id="KW-0732">Signal</keyword>
<dbReference type="AlphaFoldDB" id="A0A841FL05"/>
<evidence type="ECO:0000313" key="3">
    <source>
        <dbReference type="Proteomes" id="UP000548476"/>
    </source>
</evidence>
<dbReference type="EMBL" id="JACHGT010000014">
    <property type="protein sequence ID" value="MBB6038021.1"/>
    <property type="molecule type" value="Genomic_DNA"/>
</dbReference>
<proteinExistence type="predicted"/>
<feature type="chain" id="PRO_5032872858" description="SH3 domain-containing protein" evidence="1">
    <location>
        <begin position="22"/>
        <end position="123"/>
    </location>
</feature>
<reference evidence="2 3" key="1">
    <citation type="submission" date="2020-08" db="EMBL/GenBank/DDBJ databases">
        <title>Genomic Encyclopedia of Type Strains, Phase IV (KMG-IV): sequencing the most valuable type-strain genomes for metagenomic binning, comparative biology and taxonomic classification.</title>
        <authorList>
            <person name="Goeker M."/>
        </authorList>
    </citation>
    <scope>NUCLEOTIDE SEQUENCE [LARGE SCALE GENOMIC DNA]</scope>
    <source>
        <strain evidence="2 3">YIM 65646</strain>
    </source>
</reference>
<feature type="signal peptide" evidence="1">
    <location>
        <begin position="1"/>
        <end position="21"/>
    </location>
</feature>
<accession>A0A841FL05</accession>
<evidence type="ECO:0000313" key="2">
    <source>
        <dbReference type="EMBL" id="MBB6038021.1"/>
    </source>
</evidence>
<dbReference type="Proteomes" id="UP000548476">
    <property type="component" value="Unassembled WGS sequence"/>
</dbReference>
<keyword evidence="3" id="KW-1185">Reference proteome</keyword>